<evidence type="ECO:0000313" key="7">
    <source>
        <dbReference type="Proteomes" id="UP000005267"/>
    </source>
</evidence>
<name>I3UI27_ADVKW</name>
<protein>
    <submittedName>
        <fullName evidence="6">LysR family transcriptional regulator</fullName>
    </submittedName>
</protein>
<dbReference type="GO" id="GO:0005829">
    <property type="term" value="C:cytosol"/>
    <property type="evidence" value="ECO:0007669"/>
    <property type="project" value="TreeGrafter"/>
</dbReference>
<evidence type="ECO:0000313" key="6">
    <source>
        <dbReference type="EMBL" id="AFK64665.1"/>
    </source>
</evidence>
<dbReference type="GO" id="GO:0003677">
    <property type="term" value="F:DNA binding"/>
    <property type="evidence" value="ECO:0007669"/>
    <property type="project" value="UniProtKB-KW"/>
</dbReference>
<sequence>MPDLFINPARVDFTTLRLFCEVAHAGSITKGAKRCHLALSAASRRISDFELASNATLLERTSQGVILTPAGHVALQHALRLTQGFELFSDELHEYSKGARGHVRLWANMSALVEFLPTALFAFLEQFPDIHVEVEEQLSGDIIRAVVDGVADIGIFAAGLPCHGLQVAPYRADQLVILTPNNHPLAERDRVDFRTCLEYDFIGLNRGSSLLDTISNASKKEGIALRLKIQVRSFDAMCEMIAANMGIGVLPLGVCARRLQAWNVKAIPITDRWANRRLLIATNSTREISSSAALLVDRLKSNATC</sequence>
<dbReference type="Pfam" id="PF03466">
    <property type="entry name" value="LysR_substrate"/>
    <property type="match status" value="1"/>
</dbReference>
<keyword evidence="4" id="KW-0804">Transcription</keyword>
<dbReference type="InterPro" id="IPR005119">
    <property type="entry name" value="LysR_subst-bd"/>
</dbReference>
<dbReference type="Gene3D" id="1.10.10.10">
    <property type="entry name" value="Winged helix-like DNA-binding domain superfamily/Winged helix DNA-binding domain"/>
    <property type="match status" value="1"/>
</dbReference>
<keyword evidence="2" id="KW-0805">Transcription regulation</keyword>
<dbReference type="AlphaFoldDB" id="I3UI27"/>
<accession>I3UI27</accession>
<geneLocation type="plasmid" evidence="6 7">
    <name>pWTk445</name>
</geneLocation>
<dbReference type="OrthoDB" id="9785974at2"/>
<reference evidence="7" key="2">
    <citation type="journal article" date="2013" name="PLoS ONE">
        <title>Genome implosion elicits host-confinement in Alcaligenaceae: evidence from the comparative genomics of Tetrathiobacter kashmirensis, a pathogen in the making.</title>
        <authorList>
            <person name="Ghosh W."/>
            <person name="Alam M."/>
            <person name="Roy C."/>
            <person name="Pyne P."/>
            <person name="George A."/>
            <person name="Chakraborty R."/>
            <person name="Majumder S."/>
            <person name="Agarwal A."/>
            <person name="Chakraborty S."/>
            <person name="Majumdar S."/>
            <person name="Gupta S.K."/>
        </authorList>
    </citation>
    <scope>NUCLEOTIDE SEQUENCE [LARGE SCALE GENOMIC DNA]</scope>
    <source>
        <strain evidence="7">WT001</strain>
    </source>
</reference>
<evidence type="ECO:0000256" key="3">
    <source>
        <dbReference type="ARBA" id="ARBA00023125"/>
    </source>
</evidence>
<dbReference type="CDD" id="cd08421">
    <property type="entry name" value="PBP2_LTTR_like_1"/>
    <property type="match status" value="1"/>
</dbReference>
<dbReference type="HOGENOM" id="CLU_039613_6_0_4"/>
<evidence type="ECO:0000256" key="1">
    <source>
        <dbReference type="ARBA" id="ARBA00009437"/>
    </source>
</evidence>
<dbReference type="PANTHER" id="PTHR30419">
    <property type="entry name" value="HTH-TYPE TRANSCRIPTIONAL REGULATOR YBHD"/>
    <property type="match status" value="1"/>
</dbReference>
<comment type="similarity">
    <text evidence="1">Belongs to the LysR transcriptional regulatory family.</text>
</comment>
<dbReference type="SUPFAM" id="SSF46785">
    <property type="entry name" value="Winged helix' DNA-binding domain"/>
    <property type="match status" value="1"/>
</dbReference>
<organism evidence="6 7">
    <name type="scientific">Advenella kashmirensis (strain DSM 17095 / LMG 22695 / WT001)</name>
    <name type="common">Tetrathiobacter kashmirensis</name>
    <dbReference type="NCBI Taxonomy" id="1036672"/>
    <lineage>
        <taxon>Bacteria</taxon>
        <taxon>Pseudomonadati</taxon>
        <taxon>Pseudomonadota</taxon>
        <taxon>Betaproteobacteria</taxon>
        <taxon>Burkholderiales</taxon>
        <taxon>Alcaligenaceae</taxon>
    </lineage>
</organism>
<proteinExistence type="inferred from homology"/>
<feature type="domain" description="HTH lysR-type" evidence="5">
    <location>
        <begin position="11"/>
        <end position="68"/>
    </location>
</feature>
<dbReference type="Proteomes" id="UP000005267">
    <property type="component" value="Plasmid pWTk445"/>
</dbReference>
<dbReference type="GO" id="GO:0003700">
    <property type="term" value="F:DNA-binding transcription factor activity"/>
    <property type="evidence" value="ECO:0007669"/>
    <property type="project" value="InterPro"/>
</dbReference>
<dbReference type="InterPro" id="IPR050950">
    <property type="entry name" value="HTH-type_LysR_regulators"/>
</dbReference>
<keyword evidence="6" id="KW-0614">Plasmid</keyword>
<evidence type="ECO:0000259" key="5">
    <source>
        <dbReference type="PROSITE" id="PS50931"/>
    </source>
</evidence>
<gene>
    <name evidence="6" type="ordered locus">TKWG_25799</name>
</gene>
<dbReference type="InterPro" id="IPR000847">
    <property type="entry name" value="LysR_HTH_N"/>
</dbReference>
<dbReference type="PANTHER" id="PTHR30419:SF2">
    <property type="entry name" value="LYSR FAMILY TRANSCRIPTIONAL REGULATOR"/>
    <property type="match status" value="1"/>
</dbReference>
<evidence type="ECO:0000256" key="4">
    <source>
        <dbReference type="ARBA" id="ARBA00023163"/>
    </source>
</evidence>
<dbReference type="Pfam" id="PF00126">
    <property type="entry name" value="HTH_1"/>
    <property type="match status" value="1"/>
</dbReference>
<keyword evidence="7" id="KW-1185">Reference proteome</keyword>
<dbReference type="Gene3D" id="3.40.190.290">
    <property type="match status" value="1"/>
</dbReference>
<keyword evidence="3" id="KW-0238">DNA-binding</keyword>
<dbReference type="InterPro" id="IPR036390">
    <property type="entry name" value="WH_DNA-bd_sf"/>
</dbReference>
<dbReference type="RefSeq" id="WP_014752755.1">
    <property type="nucleotide sequence ID" value="NC_017965.1"/>
</dbReference>
<dbReference type="PROSITE" id="PS50931">
    <property type="entry name" value="HTH_LYSR"/>
    <property type="match status" value="1"/>
</dbReference>
<reference evidence="6 7" key="1">
    <citation type="journal article" date="2011" name="J. Bacteriol.">
        <title>Whole-genome shotgun sequencing of the sulfur-oxidizing chemoautotroph Tetrathiobacter kashmirensis.</title>
        <authorList>
            <person name="Ghosh W."/>
            <person name="George A."/>
            <person name="Agarwal A."/>
            <person name="Raj P."/>
            <person name="Alam M."/>
            <person name="Pyne P."/>
            <person name="Das Gupta S.K."/>
        </authorList>
    </citation>
    <scope>NUCLEOTIDE SEQUENCE [LARGE SCALE GENOMIC DNA]</scope>
    <source>
        <strain evidence="6 7">WT001</strain>
        <plasmid evidence="6">pWTk445</plasmid>
    </source>
</reference>
<dbReference type="EMBL" id="CP003556">
    <property type="protein sequence ID" value="AFK64665.1"/>
    <property type="molecule type" value="Genomic_DNA"/>
</dbReference>
<evidence type="ECO:0000256" key="2">
    <source>
        <dbReference type="ARBA" id="ARBA00023015"/>
    </source>
</evidence>
<dbReference type="SUPFAM" id="SSF53850">
    <property type="entry name" value="Periplasmic binding protein-like II"/>
    <property type="match status" value="1"/>
</dbReference>
<dbReference type="InterPro" id="IPR036388">
    <property type="entry name" value="WH-like_DNA-bd_sf"/>
</dbReference>
<dbReference type="KEGG" id="aka:TKWG_25799"/>